<dbReference type="InterPro" id="IPR027417">
    <property type="entry name" value="P-loop_NTPase"/>
</dbReference>
<comment type="similarity">
    <text evidence="1">Belongs to the DnaX/STICHEL family.</text>
</comment>
<dbReference type="InterPro" id="IPR012763">
    <property type="entry name" value="DNA_pol_III_sug/sutau_N"/>
</dbReference>
<keyword evidence="7" id="KW-0547">Nucleotide-binding</keyword>
<dbReference type="Pfam" id="PF20964">
    <property type="entry name" value="DnaX_C"/>
    <property type="match status" value="1"/>
</dbReference>
<evidence type="ECO:0000256" key="9">
    <source>
        <dbReference type="ARBA" id="ARBA00022840"/>
    </source>
</evidence>
<dbReference type="InterPro" id="IPR008921">
    <property type="entry name" value="DNA_pol3_clamp-load_cplx_C"/>
</dbReference>
<reference evidence="15" key="2">
    <citation type="submission" date="2020-09" db="EMBL/GenBank/DDBJ databases">
        <authorList>
            <person name="Sun Q."/>
            <person name="Zhou Y."/>
        </authorList>
    </citation>
    <scope>NUCLEOTIDE SEQUENCE</scope>
    <source>
        <strain evidence="15">CGMCC 1.15178</strain>
    </source>
</reference>
<dbReference type="GO" id="GO:0046872">
    <property type="term" value="F:metal ion binding"/>
    <property type="evidence" value="ECO:0007669"/>
    <property type="project" value="UniProtKB-KW"/>
</dbReference>
<dbReference type="PRINTS" id="PR00300">
    <property type="entry name" value="CLPPROTEASEA"/>
</dbReference>
<dbReference type="CDD" id="cd00009">
    <property type="entry name" value="AAA"/>
    <property type="match status" value="1"/>
</dbReference>
<evidence type="ECO:0000313" key="16">
    <source>
        <dbReference type="Proteomes" id="UP000612456"/>
    </source>
</evidence>
<dbReference type="InterPro" id="IPR003593">
    <property type="entry name" value="AAA+_ATPase"/>
</dbReference>
<gene>
    <name evidence="15" type="ORF">GCM10010911_62790</name>
</gene>
<evidence type="ECO:0000256" key="8">
    <source>
        <dbReference type="ARBA" id="ARBA00022833"/>
    </source>
</evidence>
<keyword evidence="6" id="KW-0479">Metal-binding</keyword>
<dbReference type="GO" id="GO:0009360">
    <property type="term" value="C:DNA polymerase III complex"/>
    <property type="evidence" value="ECO:0007669"/>
    <property type="project" value="InterPro"/>
</dbReference>
<evidence type="ECO:0000256" key="10">
    <source>
        <dbReference type="ARBA" id="ARBA00022932"/>
    </source>
</evidence>
<dbReference type="CDD" id="cd18137">
    <property type="entry name" value="HLD_clamp_pol_III_gamma_tau"/>
    <property type="match status" value="1"/>
</dbReference>
<dbReference type="FunFam" id="3.40.50.300:FF:000014">
    <property type="entry name" value="DNA polymerase III subunit gamma/tau"/>
    <property type="match status" value="1"/>
</dbReference>
<dbReference type="EMBL" id="BMHP01000008">
    <property type="protein sequence ID" value="GGD95574.1"/>
    <property type="molecule type" value="Genomic_DNA"/>
</dbReference>
<evidence type="ECO:0000256" key="1">
    <source>
        <dbReference type="ARBA" id="ARBA00006360"/>
    </source>
</evidence>
<feature type="compositionally biased region" description="Low complexity" evidence="13">
    <location>
        <begin position="571"/>
        <end position="580"/>
    </location>
</feature>
<dbReference type="AlphaFoldDB" id="A0A917E1Q6"/>
<dbReference type="InterPro" id="IPR045085">
    <property type="entry name" value="HLD_clamp_pol_III_gamma_tau"/>
</dbReference>
<evidence type="ECO:0000256" key="4">
    <source>
        <dbReference type="ARBA" id="ARBA00022695"/>
    </source>
</evidence>
<comment type="caution">
    <text evidence="15">The sequence shown here is derived from an EMBL/GenBank/DDBJ whole genome shotgun (WGS) entry which is preliminary data.</text>
</comment>
<dbReference type="InterPro" id="IPR001270">
    <property type="entry name" value="ClpA/B"/>
</dbReference>
<dbReference type="NCBIfam" id="TIGR02397">
    <property type="entry name" value="dnaX_nterm"/>
    <property type="match status" value="1"/>
</dbReference>
<feature type="compositionally biased region" description="Low complexity" evidence="13">
    <location>
        <begin position="450"/>
        <end position="467"/>
    </location>
</feature>
<dbReference type="PANTHER" id="PTHR11669:SF0">
    <property type="entry name" value="PROTEIN STICHEL-LIKE 2"/>
    <property type="match status" value="1"/>
</dbReference>
<dbReference type="Pfam" id="PF22608">
    <property type="entry name" value="DNAX_ATPase_lid"/>
    <property type="match status" value="1"/>
</dbReference>
<sequence length="617" mass="67562">MPTNEPKGTVRVTHIALYRAWRPQTFQDMVGQQHIIQTLQNAIREDRVSHAYLFNGPRGTGKTTAAKVLAKAINCERGPAPEPCNECEACRGITAGTVMDVVEIDAASNRGIDEIRDIRDKVRYAPSEVRTKVYIIDEVHMLTTEAFNALLKTLEEPPGHVMFILATTEPHKLPATIISRCQRFDFRQVSLPEQTQRLRQICDEEGIGAEEEALAYIARLSDGGMRDAISLLEQVSAYGGEQITLSNAVEVTGGLAAEQFSQLAEAVRDRNAGAILPLVEGLMQAGKSADKCLENLVYYFRDLLVIKLGPNGVATTERIVDQEPYRAMAEAFTSERLFRMIDVLNQYQSEIRHATLPQTIFEVALMKICTIPETAVSSTSGDHAATEANKMSSAAAPSAAASADLMRMQQRIDTLERKLEQLLRSGVQPTGEEAKGTAAEGTGQSRGNNSRASFGSRAGASPSSGGAVRSNVKLEPFLAAADGQAIAQVRMKWSEILQRVKEMRITVHAWLVDGEPVSAADHTLLIAFKNTMHRETTEKPANREVIEKVLEESFSRPVRLATVMLKEWQSASDSAPASSAETLVLQPDEQGGPPAEPEWVEEAVKLFGEDLVVIKDK</sequence>
<dbReference type="SUPFAM" id="SSF48019">
    <property type="entry name" value="post-AAA+ oligomerization domain-like"/>
    <property type="match status" value="1"/>
</dbReference>
<dbReference type="NCBIfam" id="NF004046">
    <property type="entry name" value="PRK05563.1"/>
    <property type="match status" value="1"/>
</dbReference>
<evidence type="ECO:0000256" key="11">
    <source>
        <dbReference type="ARBA" id="ARBA00049244"/>
    </source>
</evidence>
<protein>
    <recommendedName>
        <fullName evidence="2">DNA-directed DNA polymerase</fullName>
        <ecNumber evidence="2">2.7.7.7</ecNumber>
    </recommendedName>
</protein>
<keyword evidence="4" id="KW-0548">Nucleotidyltransferase</keyword>
<feature type="region of interest" description="Disordered" evidence="13">
    <location>
        <begin position="571"/>
        <end position="596"/>
    </location>
</feature>
<evidence type="ECO:0000313" key="15">
    <source>
        <dbReference type="EMBL" id="GGD95574.1"/>
    </source>
</evidence>
<evidence type="ECO:0000256" key="5">
    <source>
        <dbReference type="ARBA" id="ARBA00022705"/>
    </source>
</evidence>
<dbReference type="SMART" id="SM00382">
    <property type="entry name" value="AAA"/>
    <property type="match status" value="1"/>
</dbReference>
<evidence type="ECO:0000256" key="12">
    <source>
        <dbReference type="SAM" id="Coils"/>
    </source>
</evidence>
<dbReference type="EC" id="2.7.7.7" evidence="2"/>
<dbReference type="Pfam" id="PF13177">
    <property type="entry name" value="DNA_pol3_delta2"/>
    <property type="match status" value="1"/>
</dbReference>
<keyword evidence="3" id="KW-0808">Transferase</keyword>
<keyword evidence="10" id="KW-0239">DNA-directed DNA polymerase</keyword>
<dbReference type="Pfam" id="PF12169">
    <property type="entry name" value="DNA_pol3_gamma3"/>
    <property type="match status" value="1"/>
</dbReference>
<evidence type="ECO:0000256" key="7">
    <source>
        <dbReference type="ARBA" id="ARBA00022741"/>
    </source>
</evidence>
<feature type="domain" description="AAA+ ATPase" evidence="14">
    <location>
        <begin position="48"/>
        <end position="193"/>
    </location>
</feature>
<feature type="coiled-coil region" evidence="12">
    <location>
        <begin position="398"/>
        <end position="425"/>
    </location>
</feature>
<organism evidence="15 16">
    <name type="scientific">Paenibacillus nasutitermitis</name>
    <dbReference type="NCBI Taxonomy" id="1652958"/>
    <lineage>
        <taxon>Bacteria</taxon>
        <taxon>Bacillati</taxon>
        <taxon>Bacillota</taxon>
        <taxon>Bacilli</taxon>
        <taxon>Bacillales</taxon>
        <taxon>Paenibacillaceae</taxon>
        <taxon>Paenibacillus</taxon>
    </lineage>
</organism>
<dbReference type="GO" id="GO:0003887">
    <property type="term" value="F:DNA-directed DNA polymerase activity"/>
    <property type="evidence" value="ECO:0007669"/>
    <property type="project" value="UniProtKB-KW"/>
</dbReference>
<dbReference type="SUPFAM" id="SSF52540">
    <property type="entry name" value="P-loop containing nucleoside triphosphate hydrolases"/>
    <property type="match status" value="1"/>
</dbReference>
<dbReference type="FunFam" id="1.10.8.60:FF:000013">
    <property type="entry name" value="DNA polymerase III subunit gamma/tau"/>
    <property type="match status" value="1"/>
</dbReference>
<evidence type="ECO:0000256" key="13">
    <source>
        <dbReference type="SAM" id="MobiDB-lite"/>
    </source>
</evidence>
<reference evidence="15" key="1">
    <citation type="journal article" date="2014" name="Int. J. Syst. Evol. Microbiol.">
        <title>Complete genome sequence of Corynebacterium casei LMG S-19264T (=DSM 44701T), isolated from a smear-ripened cheese.</title>
        <authorList>
            <consortium name="US DOE Joint Genome Institute (JGI-PGF)"/>
            <person name="Walter F."/>
            <person name="Albersmeier A."/>
            <person name="Kalinowski J."/>
            <person name="Ruckert C."/>
        </authorList>
    </citation>
    <scope>NUCLEOTIDE SEQUENCE</scope>
    <source>
        <strain evidence="15">CGMCC 1.15178</strain>
    </source>
</reference>
<keyword evidence="5" id="KW-0235">DNA replication</keyword>
<evidence type="ECO:0000259" key="14">
    <source>
        <dbReference type="SMART" id="SM00382"/>
    </source>
</evidence>
<evidence type="ECO:0000256" key="2">
    <source>
        <dbReference type="ARBA" id="ARBA00012417"/>
    </source>
</evidence>
<dbReference type="InterPro" id="IPR022754">
    <property type="entry name" value="DNA_pol_III_gamma-3"/>
</dbReference>
<dbReference type="InterPro" id="IPR050238">
    <property type="entry name" value="DNA_Rep/Repair_Clamp_Loader"/>
</dbReference>
<dbReference type="GO" id="GO:0003677">
    <property type="term" value="F:DNA binding"/>
    <property type="evidence" value="ECO:0007669"/>
    <property type="project" value="InterPro"/>
</dbReference>
<dbReference type="GO" id="GO:0005524">
    <property type="term" value="F:ATP binding"/>
    <property type="evidence" value="ECO:0007669"/>
    <property type="project" value="UniProtKB-KW"/>
</dbReference>
<keyword evidence="8" id="KW-0862">Zinc</keyword>
<dbReference type="Gene3D" id="1.20.272.10">
    <property type="match status" value="1"/>
</dbReference>
<evidence type="ECO:0000256" key="6">
    <source>
        <dbReference type="ARBA" id="ARBA00022723"/>
    </source>
</evidence>
<evidence type="ECO:0000256" key="3">
    <source>
        <dbReference type="ARBA" id="ARBA00022679"/>
    </source>
</evidence>
<dbReference type="PANTHER" id="PTHR11669">
    <property type="entry name" value="REPLICATION FACTOR C / DNA POLYMERASE III GAMMA-TAU SUBUNIT"/>
    <property type="match status" value="1"/>
</dbReference>
<dbReference type="InterPro" id="IPR048448">
    <property type="entry name" value="DnaX-like_C"/>
</dbReference>
<keyword evidence="16" id="KW-1185">Reference proteome</keyword>
<proteinExistence type="inferred from homology"/>
<comment type="catalytic activity">
    <reaction evidence="11">
        <text>DNA(n) + a 2'-deoxyribonucleoside 5'-triphosphate = DNA(n+1) + diphosphate</text>
        <dbReference type="Rhea" id="RHEA:22508"/>
        <dbReference type="Rhea" id="RHEA-COMP:17339"/>
        <dbReference type="Rhea" id="RHEA-COMP:17340"/>
        <dbReference type="ChEBI" id="CHEBI:33019"/>
        <dbReference type="ChEBI" id="CHEBI:61560"/>
        <dbReference type="ChEBI" id="CHEBI:173112"/>
        <dbReference type="EC" id="2.7.7.7"/>
    </reaction>
</comment>
<feature type="region of interest" description="Disordered" evidence="13">
    <location>
        <begin position="425"/>
        <end position="467"/>
    </location>
</feature>
<dbReference type="GO" id="GO:0006261">
    <property type="term" value="P:DNA-templated DNA replication"/>
    <property type="evidence" value="ECO:0007669"/>
    <property type="project" value="TreeGrafter"/>
</dbReference>
<name>A0A917E1Q6_9BACL</name>
<dbReference type="Proteomes" id="UP000612456">
    <property type="component" value="Unassembled WGS sequence"/>
</dbReference>
<dbReference type="Gene3D" id="3.40.50.300">
    <property type="entry name" value="P-loop containing nucleotide triphosphate hydrolases"/>
    <property type="match status" value="1"/>
</dbReference>
<keyword evidence="9" id="KW-0067">ATP-binding</keyword>
<dbReference type="Gene3D" id="1.10.8.60">
    <property type="match status" value="1"/>
</dbReference>
<keyword evidence="12" id="KW-0175">Coiled coil</keyword>
<accession>A0A917E1Q6</accession>